<proteinExistence type="predicted"/>
<sequence length="384" mass="43653">MKFFFKILIYSYTTSCFICMSNLTKHTFEDDYYDYDVLNNNNDTVDLASESFILPNPEGLDSKYTIDVLPNIELPDDSLADTDLRDHDFIDNLMYVYYGSHTKNISNYGPEIIIVGSVLSCAAQLLTIFVVLLRKNFNGRKDINVMFLHLMVCLCLSNLLFMLGVYLSFFIAPQSYESERFCFVSVQKGMIVNYMLPVSTLIILTTLYSLNGIRKVNIELSKLEFSSSAESLTALKNEIESLESGKKVEVPIDDEIISLKECKRCLKALCVVQTSYDMVWFVAVLALENVQYSNSMSIVYSISSCLLNWYIFLKTKSFLPALYNNTTIVHDSFKTTDQEMKPSPANSLSLSQRGSSDDIPLLIKTETSTEIREIRLDYISTISS</sequence>
<name>A0ACB9TXB0_HOLOL</name>
<gene>
    <name evidence="1" type="ORF">MML48_1g04375</name>
</gene>
<evidence type="ECO:0000313" key="2">
    <source>
        <dbReference type="Proteomes" id="UP001056778"/>
    </source>
</evidence>
<evidence type="ECO:0000313" key="1">
    <source>
        <dbReference type="EMBL" id="KAI4471408.1"/>
    </source>
</evidence>
<dbReference type="Proteomes" id="UP001056778">
    <property type="component" value="Chromosome 1"/>
</dbReference>
<keyword evidence="2" id="KW-1185">Reference proteome</keyword>
<protein>
    <submittedName>
        <fullName evidence="1">Ran binding protein 9-related</fullName>
    </submittedName>
</protein>
<accession>A0ACB9TXB0</accession>
<organism evidence="1 2">
    <name type="scientific">Holotrichia oblita</name>
    <name type="common">Chafer beetle</name>
    <dbReference type="NCBI Taxonomy" id="644536"/>
    <lineage>
        <taxon>Eukaryota</taxon>
        <taxon>Metazoa</taxon>
        <taxon>Ecdysozoa</taxon>
        <taxon>Arthropoda</taxon>
        <taxon>Hexapoda</taxon>
        <taxon>Insecta</taxon>
        <taxon>Pterygota</taxon>
        <taxon>Neoptera</taxon>
        <taxon>Endopterygota</taxon>
        <taxon>Coleoptera</taxon>
        <taxon>Polyphaga</taxon>
        <taxon>Scarabaeiformia</taxon>
        <taxon>Scarabaeidae</taxon>
        <taxon>Melolonthinae</taxon>
        <taxon>Holotrichia</taxon>
    </lineage>
</organism>
<reference evidence="1" key="1">
    <citation type="submission" date="2022-04" db="EMBL/GenBank/DDBJ databases">
        <title>Chromosome-scale genome assembly of Holotrichia oblita Faldermann.</title>
        <authorList>
            <person name="Rongchong L."/>
        </authorList>
    </citation>
    <scope>NUCLEOTIDE SEQUENCE</scope>
    <source>
        <strain evidence="1">81SQS9</strain>
    </source>
</reference>
<dbReference type="EMBL" id="CM043015">
    <property type="protein sequence ID" value="KAI4471408.1"/>
    <property type="molecule type" value="Genomic_DNA"/>
</dbReference>
<comment type="caution">
    <text evidence="1">The sequence shown here is derived from an EMBL/GenBank/DDBJ whole genome shotgun (WGS) entry which is preliminary data.</text>
</comment>